<evidence type="ECO:0000256" key="1">
    <source>
        <dbReference type="ARBA" id="ARBA00004141"/>
    </source>
</evidence>
<feature type="transmembrane region" description="Helical" evidence="6">
    <location>
        <begin position="243"/>
        <end position="260"/>
    </location>
</feature>
<reference evidence="7 8" key="1">
    <citation type="submission" date="2017-07" db="EMBL/GenBank/DDBJ databases">
        <authorList>
            <person name="Sun Z.S."/>
            <person name="Albrecht U."/>
            <person name="Echele G."/>
            <person name="Lee C.C."/>
        </authorList>
    </citation>
    <scope>NUCLEOTIDE SEQUENCE [LARGE SCALE GENOMIC DNA]</scope>
    <source>
        <strain evidence="7 8">DSM 14827</strain>
    </source>
</reference>
<name>A0A239PYK2_9RHOB</name>
<gene>
    <name evidence="7" type="ORF">SAMN05444959_109138</name>
</gene>
<feature type="transmembrane region" description="Helical" evidence="6">
    <location>
        <begin position="89"/>
        <end position="108"/>
    </location>
</feature>
<evidence type="ECO:0000256" key="2">
    <source>
        <dbReference type="ARBA" id="ARBA00022448"/>
    </source>
</evidence>
<feature type="transmembrane region" description="Helical" evidence="6">
    <location>
        <begin position="176"/>
        <end position="198"/>
    </location>
</feature>
<feature type="transmembrane region" description="Helical" evidence="6">
    <location>
        <begin position="148"/>
        <end position="170"/>
    </location>
</feature>
<keyword evidence="3 6" id="KW-0812">Transmembrane</keyword>
<keyword evidence="8" id="KW-1185">Reference proteome</keyword>
<feature type="transmembrane region" description="Helical" evidence="6">
    <location>
        <begin position="319"/>
        <end position="339"/>
    </location>
</feature>
<evidence type="ECO:0000256" key="3">
    <source>
        <dbReference type="ARBA" id="ARBA00022692"/>
    </source>
</evidence>
<dbReference type="EMBL" id="FZQB01000009">
    <property type="protein sequence ID" value="SNT75056.1"/>
    <property type="molecule type" value="Genomic_DNA"/>
</dbReference>
<dbReference type="GO" id="GO:0016020">
    <property type="term" value="C:membrane"/>
    <property type="evidence" value="ECO:0007669"/>
    <property type="project" value="UniProtKB-SubCell"/>
</dbReference>
<keyword evidence="2" id="KW-0813">Transport</keyword>
<dbReference type="AlphaFoldDB" id="A0A239PYK2"/>
<protein>
    <submittedName>
        <fullName evidence="7">MFS transporter, DHA2 family, multidrug resistance protein</fullName>
    </submittedName>
</protein>
<dbReference type="Gene3D" id="1.20.1250.20">
    <property type="entry name" value="MFS general substrate transporter like domains"/>
    <property type="match status" value="2"/>
</dbReference>
<evidence type="ECO:0000256" key="6">
    <source>
        <dbReference type="SAM" id="Phobius"/>
    </source>
</evidence>
<dbReference type="InterPro" id="IPR011701">
    <property type="entry name" value="MFS"/>
</dbReference>
<dbReference type="PANTHER" id="PTHR42718">
    <property type="entry name" value="MAJOR FACILITATOR SUPERFAMILY MULTIDRUG TRANSPORTER MFSC"/>
    <property type="match status" value="1"/>
</dbReference>
<feature type="transmembrane region" description="Helical" evidence="6">
    <location>
        <begin position="60"/>
        <end position="82"/>
    </location>
</feature>
<feature type="transmembrane region" description="Helical" evidence="6">
    <location>
        <begin position="346"/>
        <end position="364"/>
    </location>
</feature>
<feature type="transmembrane region" description="Helical" evidence="6">
    <location>
        <begin position="114"/>
        <end position="136"/>
    </location>
</feature>
<dbReference type="SUPFAM" id="SSF103473">
    <property type="entry name" value="MFS general substrate transporter"/>
    <property type="match status" value="1"/>
</dbReference>
<feature type="transmembrane region" description="Helical" evidence="6">
    <location>
        <begin position="280"/>
        <end position="299"/>
    </location>
</feature>
<comment type="subcellular location">
    <subcellularLocation>
        <location evidence="1">Membrane</location>
        <topology evidence="1">Multi-pass membrane protein</topology>
    </subcellularLocation>
</comment>
<feature type="transmembrane region" description="Helical" evidence="6">
    <location>
        <begin position="210"/>
        <end position="231"/>
    </location>
</feature>
<keyword evidence="5 6" id="KW-0472">Membrane</keyword>
<dbReference type="RefSeq" id="WP_089344883.1">
    <property type="nucleotide sequence ID" value="NZ_CP067129.1"/>
</dbReference>
<evidence type="ECO:0000256" key="5">
    <source>
        <dbReference type="ARBA" id="ARBA00023136"/>
    </source>
</evidence>
<evidence type="ECO:0000256" key="4">
    <source>
        <dbReference type="ARBA" id="ARBA00022989"/>
    </source>
</evidence>
<evidence type="ECO:0000313" key="8">
    <source>
        <dbReference type="Proteomes" id="UP000198307"/>
    </source>
</evidence>
<evidence type="ECO:0000313" key="7">
    <source>
        <dbReference type="EMBL" id="SNT75056.1"/>
    </source>
</evidence>
<dbReference type="GO" id="GO:0022857">
    <property type="term" value="F:transmembrane transporter activity"/>
    <property type="evidence" value="ECO:0007669"/>
    <property type="project" value="InterPro"/>
</dbReference>
<dbReference type="InterPro" id="IPR036259">
    <property type="entry name" value="MFS_trans_sf"/>
</dbReference>
<feature type="transmembrane region" description="Helical" evidence="6">
    <location>
        <begin position="20"/>
        <end position="40"/>
    </location>
</feature>
<dbReference type="Proteomes" id="UP000198307">
    <property type="component" value="Unassembled WGS sequence"/>
</dbReference>
<organism evidence="7 8">
    <name type="scientific">Paracoccus seriniphilus</name>
    <dbReference type="NCBI Taxonomy" id="184748"/>
    <lineage>
        <taxon>Bacteria</taxon>
        <taxon>Pseudomonadati</taxon>
        <taxon>Pseudomonadota</taxon>
        <taxon>Alphaproteobacteria</taxon>
        <taxon>Rhodobacterales</taxon>
        <taxon>Paracoccaceae</taxon>
        <taxon>Paracoccus</taxon>
    </lineage>
</organism>
<dbReference type="OrthoDB" id="9812221at2"/>
<keyword evidence="4 6" id="KW-1133">Transmembrane helix</keyword>
<sequence length="511" mass="55332">MGDVESARSDSRSAMLSPRIIAALSGVFIGAMASGLNSRSGSLALVDIRGELGIGLDDGSWLSALFSTGELMVMPFAGWFAITFSIRRFFLTMLWTTALIALVVPLIVNPQLAMGLRLLQGMSGGALIPLLMMMAMKFLPPAIRLHGLALYALTATFTPNLAIWIVGIWSNGTHDLHWVAWQFLPPAVLCSLLVGWGLPKEPINWQRFATMDWLGLLTGMVGMLALGIGLAQGNRLDWFNSPLITFCLVTAGLCIAVFVCSEWTHPAPFIRFQLLLRRNLLVGFTVFVLMLVMLYSAAALPMQFLAAAQGYRVEQSAPIGLITGVPQLVLGSCVALLLYQKWVDARVLFSAGLLLIGLSCLYAAHLTGEWSWREFVPVQVMQALGQPLAIISMLFLTTSSVQPSEGPFVSGLVNMLRSMGSLAGVAFVGWFDDLRTHAHQTHLFDQIGRAFDLLPSQVKAAGFAMDAQINALTSADIYRALGWLALISVPTGLLFKHVPAPSLPSDKAELS</sequence>
<dbReference type="PANTHER" id="PTHR42718:SF9">
    <property type="entry name" value="MAJOR FACILITATOR SUPERFAMILY MULTIDRUG TRANSPORTER MFSC"/>
    <property type="match status" value="1"/>
</dbReference>
<accession>A0A239PYK2</accession>
<proteinExistence type="predicted"/>
<dbReference type="Pfam" id="PF07690">
    <property type="entry name" value="MFS_1"/>
    <property type="match status" value="1"/>
</dbReference>